<evidence type="ECO:0000259" key="2">
    <source>
        <dbReference type="Pfam" id="PF00975"/>
    </source>
</evidence>
<accession>A0A8J3IRB6</accession>
<evidence type="ECO:0000313" key="3">
    <source>
        <dbReference type="EMBL" id="GHO99341.1"/>
    </source>
</evidence>
<name>A0A8J3IRB6_9CHLR</name>
<dbReference type="AlphaFoldDB" id="A0A8J3IRB6"/>
<dbReference type="Pfam" id="PF00975">
    <property type="entry name" value="Thioesterase"/>
    <property type="match status" value="1"/>
</dbReference>
<feature type="domain" description="Thioesterase" evidence="2">
    <location>
        <begin position="2"/>
        <end position="165"/>
    </location>
</feature>
<dbReference type="EMBL" id="BNJK01000002">
    <property type="protein sequence ID" value="GHO99341.1"/>
    <property type="molecule type" value="Genomic_DNA"/>
</dbReference>
<dbReference type="Proteomes" id="UP000597444">
    <property type="component" value="Unassembled WGS sequence"/>
</dbReference>
<organism evidence="3 4">
    <name type="scientific">Reticulibacter mediterranei</name>
    <dbReference type="NCBI Taxonomy" id="2778369"/>
    <lineage>
        <taxon>Bacteria</taxon>
        <taxon>Bacillati</taxon>
        <taxon>Chloroflexota</taxon>
        <taxon>Ktedonobacteria</taxon>
        <taxon>Ktedonobacterales</taxon>
        <taxon>Reticulibacteraceae</taxon>
        <taxon>Reticulibacter</taxon>
    </lineage>
</organism>
<sequence>MIEALAETISQNRELPLAFFGHSMGALLAFEVARTLCQRDLCPHQLLLASCPPPHLFDQMQNDNHNEELLAQFLAFLRSELGMQPGAEYQRYVTLMQYDLKLWNTYRYQPASPFPCPLTIYGGADDPFVDAQLLAGWHAYTRNAFKLEMYAGNHFFFYLNAQPLLQAITSSLEENKLL</sequence>
<reference evidence="3" key="1">
    <citation type="submission" date="2020-10" db="EMBL/GenBank/DDBJ databases">
        <title>Taxonomic study of unclassified bacteria belonging to the class Ktedonobacteria.</title>
        <authorList>
            <person name="Yabe S."/>
            <person name="Wang C.M."/>
            <person name="Zheng Y."/>
            <person name="Sakai Y."/>
            <person name="Cavaletti L."/>
            <person name="Monciardini P."/>
            <person name="Donadio S."/>
        </authorList>
    </citation>
    <scope>NUCLEOTIDE SEQUENCE</scope>
    <source>
        <strain evidence="3">ID150040</strain>
    </source>
</reference>
<dbReference type="SUPFAM" id="SSF53474">
    <property type="entry name" value="alpha/beta-Hydrolases"/>
    <property type="match status" value="1"/>
</dbReference>
<evidence type="ECO:0000256" key="1">
    <source>
        <dbReference type="ARBA" id="ARBA00007169"/>
    </source>
</evidence>
<dbReference type="PANTHER" id="PTHR11487:SF0">
    <property type="entry name" value="S-ACYL FATTY ACID SYNTHASE THIOESTERASE, MEDIUM CHAIN"/>
    <property type="match status" value="1"/>
</dbReference>
<dbReference type="InterPro" id="IPR012223">
    <property type="entry name" value="TEII"/>
</dbReference>
<gene>
    <name evidence="3" type="ORF">KSF_093890</name>
</gene>
<dbReference type="InterPro" id="IPR001031">
    <property type="entry name" value="Thioesterase"/>
</dbReference>
<dbReference type="PANTHER" id="PTHR11487">
    <property type="entry name" value="THIOESTERASE"/>
    <property type="match status" value="1"/>
</dbReference>
<dbReference type="GO" id="GO:0008610">
    <property type="term" value="P:lipid biosynthetic process"/>
    <property type="evidence" value="ECO:0007669"/>
    <property type="project" value="TreeGrafter"/>
</dbReference>
<keyword evidence="4" id="KW-1185">Reference proteome</keyword>
<comment type="similarity">
    <text evidence="1">Belongs to the thioesterase family.</text>
</comment>
<comment type="caution">
    <text evidence="3">The sequence shown here is derived from an EMBL/GenBank/DDBJ whole genome shotgun (WGS) entry which is preliminary data.</text>
</comment>
<dbReference type="Gene3D" id="3.40.50.1820">
    <property type="entry name" value="alpha/beta hydrolase"/>
    <property type="match status" value="1"/>
</dbReference>
<dbReference type="InterPro" id="IPR029058">
    <property type="entry name" value="AB_hydrolase_fold"/>
</dbReference>
<protein>
    <recommendedName>
        <fullName evidence="2">Thioesterase domain-containing protein</fullName>
    </recommendedName>
</protein>
<proteinExistence type="inferred from homology"/>
<evidence type="ECO:0000313" key="4">
    <source>
        <dbReference type="Proteomes" id="UP000597444"/>
    </source>
</evidence>